<evidence type="ECO:0000256" key="3">
    <source>
        <dbReference type="ARBA" id="ARBA00022801"/>
    </source>
</evidence>
<comment type="similarity">
    <text evidence="1">Belongs to the peptidase C40 family.</text>
</comment>
<gene>
    <name evidence="6" type="ORF">SAMN02744037_02330</name>
</gene>
<proteinExistence type="inferred from homology"/>
<dbReference type="PROSITE" id="PS51935">
    <property type="entry name" value="NLPC_P60"/>
    <property type="match status" value="1"/>
</dbReference>
<organism evidence="6 7">
    <name type="scientific">Tepidibacter formicigenes DSM 15518</name>
    <dbReference type="NCBI Taxonomy" id="1123349"/>
    <lineage>
        <taxon>Bacteria</taxon>
        <taxon>Bacillati</taxon>
        <taxon>Bacillota</taxon>
        <taxon>Clostridia</taxon>
        <taxon>Peptostreptococcales</taxon>
        <taxon>Peptostreptococcaceae</taxon>
        <taxon>Tepidibacter</taxon>
    </lineage>
</organism>
<evidence type="ECO:0000256" key="1">
    <source>
        <dbReference type="ARBA" id="ARBA00007074"/>
    </source>
</evidence>
<dbReference type="GO" id="GO:0008234">
    <property type="term" value="F:cysteine-type peptidase activity"/>
    <property type="evidence" value="ECO:0007669"/>
    <property type="project" value="UniProtKB-KW"/>
</dbReference>
<evidence type="ECO:0000259" key="5">
    <source>
        <dbReference type="PROSITE" id="PS51935"/>
    </source>
</evidence>
<accession>A0A1M6SF10</accession>
<reference evidence="7" key="1">
    <citation type="submission" date="2016-11" db="EMBL/GenBank/DDBJ databases">
        <authorList>
            <person name="Varghese N."/>
            <person name="Submissions S."/>
        </authorList>
    </citation>
    <scope>NUCLEOTIDE SEQUENCE [LARGE SCALE GENOMIC DNA]</scope>
    <source>
        <strain evidence="7">DSM 15518</strain>
    </source>
</reference>
<feature type="domain" description="NlpC/P60" evidence="5">
    <location>
        <begin position="61"/>
        <end position="183"/>
    </location>
</feature>
<dbReference type="InterPro" id="IPR000064">
    <property type="entry name" value="NLP_P60_dom"/>
</dbReference>
<evidence type="ECO:0000313" key="7">
    <source>
        <dbReference type="Proteomes" id="UP000242497"/>
    </source>
</evidence>
<dbReference type="STRING" id="1123349.SAMN02744037_02330"/>
<sequence>MNVHYIYNQKIAEIESRLSVQIRKNIINKSSSNKNNNFNNILKKSTNKLSNINSKDLKKSDVRKHDIIDFAKKYLDVPYVWGGNTPKGFDCSGFTKYVMKHFGININRVSKNQVRNGKFIPKNKLKTGDLVFFDTKGEGISHVGMYIGDDKFIHASSKYKKVVISPLDKGDYAKTYVTGRRVLNKMR</sequence>
<keyword evidence="2" id="KW-0645">Protease</keyword>
<evidence type="ECO:0000256" key="4">
    <source>
        <dbReference type="ARBA" id="ARBA00022807"/>
    </source>
</evidence>
<dbReference type="InterPro" id="IPR051202">
    <property type="entry name" value="Peptidase_C40"/>
</dbReference>
<dbReference type="OrthoDB" id="9808890at2"/>
<dbReference type="Pfam" id="PF00877">
    <property type="entry name" value="NLPC_P60"/>
    <property type="match status" value="1"/>
</dbReference>
<dbReference type="RefSeq" id="WP_072890189.1">
    <property type="nucleotide sequence ID" value="NZ_FRAE01000071.1"/>
</dbReference>
<dbReference type="InterPro" id="IPR038765">
    <property type="entry name" value="Papain-like_cys_pep_sf"/>
</dbReference>
<dbReference type="SUPFAM" id="SSF54001">
    <property type="entry name" value="Cysteine proteinases"/>
    <property type="match status" value="1"/>
</dbReference>
<evidence type="ECO:0000313" key="6">
    <source>
        <dbReference type="EMBL" id="SHK43311.1"/>
    </source>
</evidence>
<dbReference type="AlphaFoldDB" id="A0A1M6SF10"/>
<dbReference type="GO" id="GO:0006508">
    <property type="term" value="P:proteolysis"/>
    <property type="evidence" value="ECO:0007669"/>
    <property type="project" value="UniProtKB-KW"/>
</dbReference>
<keyword evidence="3" id="KW-0378">Hydrolase</keyword>
<dbReference type="EMBL" id="FRAE01000071">
    <property type="protein sequence ID" value="SHK43311.1"/>
    <property type="molecule type" value="Genomic_DNA"/>
</dbReference>
<keyword evidence="7" id="KW-1185">Reference proteome</keyword>
<evidence type="ECO:0000256" key="2">
    <source>
        <dbReference type="ARBA" id="ARBA00022670"/>
    </source>
</evidence>
<dbReference type="Gene3D" id="3.90.1720.10">
    <property type="entry name" value="endopeptidase domain like (from Nostoc punctiforme)"/>
    <property type="match status" value="1"/>
</dbReference>
<dbReference type="Proteomes" id="UP000242497">
    <property type="component" value="Unassembled WGS sequence"/>
</dbReference>
<protein>
    <submittedName>
        <fullName evidence="6">NlpC/P60 family protein</fullName>
    </submittedName>
</protein>
<keyword evidence="4" id="KW-0788">Thiol protease</keyword>
<dbReference type="PANTHER" id="PTHR47053:SF1">
    <property type="entry name" value="MUREIN DD-ENDOPEPTIDASE MEPH-RELATED"/>
    <property type="match status" value="1"/>
</dbReference>
<name>A0A1M6SF10_9FIRM</name>
<dbReference type="PANTHER" id="PTHR47053">
    <property type="entry name" value="MUREIN DD-ENDOPEPTIDASE MEPH-RELATED"/>
    <property type="match status" value="1"/>
</dbReference>